<dbReference type="PROSITE" id="PS00086">
    <property type="entry name" value="CYTOCHROME_P450"/>
    <property type="match status" value="1"/>
</dbReference>
<evidence type="ECO:0008006" key="16">
    <source>
        <dbReference type="Google" id="ProtNLM"/>
    </source>
</evidence>
<dbReference type="InterPro" id="IPR017972">
    <property type="entry name" value="Cyt_P450_CS"/>
</dbReference>
<evidence type="ECO:0000256" key="12">
    <source>
        <dbReference type="PIRSR" id="PIRSR602401-1"/>
    </source>
</evidence>
<sequence length="158" mass="17439">MNAKGDAGEDHEPRKEDLVDVLLRLQKSGSLEFPISTDNIKAEACKIDGYEIPLKTKVIVNAWAIGRDPGYWDDAESFVPERFDGSSVDYKGTSFEFIPFGAGRRMCPGIAFGVANVELPLANLLYHFDWELPGGMNSKNLDMTEAFGATVGMKNNLF</sequence>
<dbReference type="OrthoDB" id="1176732at2759"/>
<evidence type="ECO:0000313" key="15">
    <source>
        <dbReference type="Proteomes" id="UP000796880"/>
    </source>
</evidence>
<dbReference type="PRINTS" id="PR00463">
    <property type="entry name" value="EP450I"/>
</dbReference>
<evidence type="ECO:0000256" key="6">
    <source>
        <dbReference type="ARBA" id="ARBA00022723"/>
    </source>
</evidence>
<keyword evidence="11" id="KW-0472">Membrane</keyword>
<dbReference type="PANTHER" id="PTHR47953:SF19">
    <property type="entry name" value="OS06G0641600 PROTEIN"/>
    <property type="match status" value="1"/>
</dbReference>
<dbReference type="Proteomes" id="UP000796880">
    <property type="component" value="Unassembled WGS sequence"/>
</dbReference>
<dbReference type="SUPFAM" id="SSF48264">
    <property type="entry name" value="Cytochrome P450"/>
    <property type="match status" value="1"/>
</dbReference>
<evidence type="ECO:0000256" key="10">
    <source>
        <dbReference type="ARBA" id="ARBA00023033"/>
    </source>
</evidence>
<dbReference type="InterPro" id="IPR002401">
    <property type="entry name" value="Cyt_P450_E_grp-I"/>
</dbReference>
<comment type="subcellular location">
    <subcellularLocation>
        <location evidence="2">Membrane</location>
        <topology evidence="2">Single-pass membrane protein</topology>
    </subcellularLocation>
</comment>
<keyword evidence="4 12" id="KW-0349">Heme</keyword>
<dbReference type="AlphaFoldDB" id="A0A8K0HFH3"/>
<evidence type="ECO:0000256" key="8">
    <source>
        <dbReference type="ARBA" id="ARBA00023002"/>
    </source>
</evidence>
<name>A0A8K0HFH3_9ROSA</name>
<dbReference type="EMBL" id="VOIH02000003">
    <property type="protein sequence ID" value="KAF3451209.1"/>
    <property type="molecule type" value="Genomic_DNA"/>
</dbReference>
<evidence type="ECO:0000256" key="3">
    <source>
        <dbReference type="ARBA" id="ARBA00010617"/>
    </source>
</evidence>
<keyword evidence="6 12" id="KW-0479">Metal-binding</keyword>
<protein>
    <recommendedName>
        <fullName evidence="16">Cytochrome P450</fullName>
    </recommendedName>
</protein>
<dbReference type="PANTHER" id="PTHR47953">
    <property type="entry name" value="OS08G0105600 PROTEIN"/>
    <property type="match status" value="1"/>
</dbReference>
<keyword evidence="10 13" id="KW-0503">Monooxygenase</keyword>
<dbReference type="Gene3D" id="1.10.630.10">
    <property type="entry name" value="Cytochrome P450"/>
    <property type="match status" value="1"/>
</dbReference>
<keyword evidence="9 12" id="KW-0408">Iron</keyword>
<dbReference type="InterPro" id="IPR001128">
    <property type="entry name" value="Cyt_P450"/>
</dbReference>
<evidence type="ECO:0000256" key="5">
    <source>
        <dbReference type="ARBA" id="ARBA00022692"/>
    </source>
</evidence>
<keyword evidence="7" id="KW-1133">Transmembrane helix</keyword>
<comment type="cofactor">
    <cofactor evidence="1 12">
        <name>heme</name>
        <dbReference type="ChEBI" id="CHEBI:30413"/>
    </cofactor>
</comment>
<comment type="similarity">
    <text evidence="3 13">Belongs to the cytochrome P450 family.</text>
</comment>
<feature type="binding site" description="axial binding residue" evidence="12">
    <location>
        <position position="107"/>
    </location>
    <ligand>
        <name>heme</name>
        <dbReference type="ChEBI" id="CHEBI:30413"/>
    </ligand>
    <ligandPart>
        <name>Fe</name>
        <dbReference type="ChEBI" id="CHEBI:18248"/>
    </ligandPart>
</feature>
<keyword evidence="5" id="KW-0812">Transmembrane</keyword>
<accession>A0A8K0HFH3</accession>
<dbReference type="Pfam" id="PF00067">
    <property type="entry name" value="p450"/>
    <property type="match status" value="1"/>
</dbReference>
<evidence type="ECO:0000256" key="7">
    <source>
        <dbReference type="ARBA" id="ARBA00022989"/>
    </source>
</evidence>
<evidence type="ECO:0000256" key="1">
    <source>
        <dbReference type="ARBA" id="ARBA00001971"/>
    </source>
</evidence>
<reference evidence="14" key="1">
    <citation type="submission" date="2020-03" db="EMBL/GenBank/DDBJ databases">
        <title>A high-quality chromosome-level genome assembly of a woody plant with both climbing and erect habits, Rhamnella rubrinervis.</title>
        <authorList>
            <person name="Lu Z."/>
            <person name="Yang Y."/>
            <person name="Zhu X."/>
            <person name="Sun Y."/>
        </authorList>
    </citation>
    <scope>NUCLEOTIDE SEQUENCE</scope>
    <source>
        <strain evidence="14">BYM</strain>
        <tissue evidence="14">Leaf</tissue>
    </source>
</reference>
<keyword evidence="15" id="KW-1185">Reference proteome</keyword>
<gene>
    <name evidence="14" type="ORF">FNV43_RR07302</name>
</gene>
<evidence type="ECO:0000256" key="9">
    <source>
        <dbReference type="ARBA" id="ARBA00023004"/>
    </source>
</evidence>
<dbReference type="InterPro" id="IPR052306">
    <property type="entry name" value="CYP450_71D"/>
</dbReference>
<evidence type="ECO:0000256" key="4">
    <source>
        <dbReference type="ARBA" id="ARBA00022617"/>
    </source>
</evidence>
<dbReference type="InterPro" id="IPR036396">
    <property type="entry name" value="Cyt_P450_sf"/>
</dbReference>
<comment type="caution">
    <text evidence="14">The sequence shown here is derived from an EMBL/GenBank/DDBJ whole genome shotgun (WGS) entry which is preliminary data.</text>
</comment>
<organism evidence="14 15">
    <name type="scientific">Rhamnella rubrinervis</name>
    <dbReference type="NCBI Taxonomy" id="2594499"/>
    <lineage>
        <taxon>Eukaryota</taxon>
        <taxon>Viridiplantae</taxon>
        <taxon>Streptophyta</taxon>
        <taxon>Embryophyta</taxon>
        <taxon>Tracheophyta</taxon>
        <taxon>Spermatophyta</taxon>
        <taxon>Magnoliopsida</taxon>
        <taxon>eudicotyledons</taxon>
        <taxon>Gunneridae</taxon>
        <taxon>Pentapetalae</taxon>
        <taxon>rosids</taxon>
        <taxon>fabids</taxon>
        <taxon>Rosales</taxon>
        <taxon>Rhamnaceae</taxon>
        <taxon>rhamnoid group</taxon>
        <taxon>Rhamneae</taxon>
        <taxon>Rhamnella</taxon>
    </lineage>
</organism>
<dbReference type="GO" id="GO:0004497">
    <property type="term" value="F:monooxygenase activity"/>
    <property type="evidence" value="ECO:0007669"/>
    <property type="project" value="UniProtKB-KW"/>
</dbReference>
<evidence type="ECO:0000256" key="13">
    <source>
        <dbReference type="RuleBase" id="RU000461"/>
    </source>
</evidence>
<dbReference type="GO" id="GO:0020037">
    <property type="term" value="F:heme binding"/>
    <property type="evidence" value="ECO:0007669"/>
    <property type="project" value="InterPro"/>
</dbReference>
<dbReference type="GO" id="GO:0016705">
    <property type="term" value="F:oxidoreductase activity, acting on paired donors, with incorporation or reduction of molecular oxygen"/>
    <property type="evidence" value="ECO:0007669"/>
    <property type="project" value="InterPro"/>
</dbReference>
<dbReference type="GO" id="GO:0005506">
    <property type="term" value="F:iron ion binding"/>
    <property type="evidence" value="ECO:0007669"/>
    <property type="project" value="InterPro"/>
</dbReference>
<evidence type="ECO:0000256" key="11">
    <source>
        <dbReference type="ARBA" id="ARBA00023136"/>
    </source>
</evidence>
<proteinExistence type="inferred from homology"/>
<evidence type="ECO:0000313" key="14">
    <source>
        <dbReference type="EMBL" id="KAF3451209.1"/>
    </source>
</evidence>
<evidence type="ECO:0000256" key="2">
    <source>
        <dbReference type="ARBA" id="ARBA00004167"/>
    </source>
</evidence>
<keyword evidence="8 13" id="KW-0560">Oxidoreductase</keyword>